<feature type="transmembrane region" description="Helical" evidence="1">
    <location>
        <begin position="44"/>
        <end position="61"/>
    </location>
</feature>
<feature type="transmembrane region" description="Helical" evidence="1">
    <location>
        <begin position="179"/>
        <end position="197"/>
    </location>
</feature>
<keyword evidence="1" id="KW-0812">Transmembrane</keyword>
<name>A0A255I5C5_9FIRM</name>
<evidence type="ECO:0000313" key="3">
    <source>
        <dbReference type="EMBL" id="RDY31312.1"/>
    </source>
</evidence>
<evidence type="ECO:0000313" key="5">
    <source>
        <dbReference type="Proteomes" id="UP000247523"/>
    </source>
</evidence>
<feature type="transmembrane region" description="Helical" evidence="1">
    <location>
        <begin position="204"/>
        <end position="223"/>
    </location>
</feature>
<sequence length="270" mass="30724">MKTFLTISFKDFFMINLLLLFPLIIFGILFSVMKKGCNRNLRKSIGYLGTVIFGIIGVPVHELSHLLMCFVFRHTVTEISLFRPMKGRYDNVLGFVKHKYNANSIYQVAGCFFIGIAPMICGSFMIVFIINLIFPAMIHNLNFFADLDTLQLSSFTNAILYNTKLILSNIFSSSNLTNIGYWFSIYVIISITLHMTISKADFDNAFSGFALLEVIIFVIAMLSNVFDLNNNAMLNNVKQISSILLSVLFIAFIMFGIVYVLSYIMYRILN</sequence>
<proteinExistence type="predicted"/>
<evidence type="ECO:0000313" key="4">
    <source>
        <dbReference type="Proteomes" id="UP000216411"/>
    </source>
</evidence>
<keyword evidence="4" id="KW-1185">Reference proteome</keyword>
<evidence type="ECO:0000313" key="2">
    <source>
        <dbReference type="EMBL" id="PXV96112.1"/>
    </source>
</evidence>
<evidence type="ECO:0008006" key="6">
    <source>
        <dbReference type="Google" id="ProtNLM"/>
    </source>
</evidence>
<accession>A0A255I5C5</accession>
<dbReference type="OrthoDB" id="258743at2"/>
<feature type="transmembrane region" description="Helical" evidence="1">
    <location>
        <begin position="12"/>
        <end position="32"/>
    </location>
</feature>
<dbReference type="Proteomes" id="UP000216411">
    <property type="component" value="Unassembled WGS sequence"/>
</dbReference>
<evidence type="ECO:0000256" key="1">
    <source>
        <dbReference type="SAM" id="Phobius"/>
    </source>
</evidence>
<comment type="caution">
    <text evidence="3">The sequence shown here is derived from an EMBL/GenBank/DDBJ whole genome shotgun (WGS) entry which is preliminary data.</text>
</comment>
<dbReference type="AlphaFoldDB" id="A0A255I5C5"/>
<feature type="transmembrane region" description="Helical" evidence="1">
    <location>
        <begin position="243"/>
        <end position="266"/>
    </location>
</feature>
<keyword evidence="1" id="KW-1133">Transmembrane helix</keyword>
<keyword evidence="1" id="KW-0472">Membrane</keyword>
<reference evidence="3" key="3">
    <citation type="submission" date="2018-07" db="EMBL/GenBank/DDBJ databases">
        <authorList>
            <person name="Quirk P.G."/>
            <person name="Krulwich T.A."/>
        </authorList>
    </citation>
    <scope>NUCLEOTIDE SEQUENCE</scope>
    <source>
        <strain evidence="3">CCRI-19302</strain>
    </source>
</reference>
<protein>
    <recommendedName>
        <fullName evidence="6">DUF3267 domain-containing protein</fullName>
    </recommendedName>
</protein>
<dbReference type="RefSeq" id="WP_094378708.1">
    <property type="nucleotide sequence ID" value="NZ_NOKA02000018.1"/>
</dbReference>
<dbReference type="Proteomes" id="UP000247523">
    <property type="component" value="Unassembled WGS sequence"/>
</dbReference>
<dbReference type="EMBL" id="NOKA02000018">
    <property type="protein sequence ID" value="RDY31312.1"/>
    <property type="molecule type" value="Genomic_DNA"/>
</dbReference>
<reference evidence="3 4" key="1">
    <citation type="journal article" date="2017" name="Genome Announc.">
        <title>Draft Genome Sequence of a Sporulating and Motile Strain of Lachnotalea glycerini Isolated from Water in Quebec City, Canada.</title>
        <authorList>
            <person name="Maheux A.F."/>
            <person name="Boudreau D.K."/>
            <person name="Berube E."/>
            <person name="Boissinot M."/>
            <person name="Raymond F."/>
            <person name="Brodeur S."/>
            <person name="Corbeil J."/>
            <person name="Isabel S."/>
            <person name="Omar R.F."/>
            <person name="Bergeron M.G."/>
        </authorList>
    </citation>
    <scope>NUCLEOTIDE SEQUENCE [LARGE SCALE GENOMIC DNA]</scope>
    <source>
        <strain evidence="3 4">CCRI-19302</strain>
    </source>
</reference>
<dbReference type="EMBL" id="QICS01000001">
    <property type="protein sequence ID" value="PXV96112.1"/>
    <property type="molecule type" value="Genomic_DNA"/>
</dbReference>
<feature type="transmembrane region" description="Helical" evidence="1">
    <location>
        <begin position="105"/>
        <end position="134"/>
    </location>
</feature>
<reference evidence="2 5" key="2">
    <citation type="submission" date="2018-05" db="EMBL/GenBank/DDBJ databases">
        <title>Genomic Encyclopedia of Type Strains, Phase IV (KMG-IV): sequencing the most valuable type-strain genomes for metagenomic binning, comparative biology and taxonomic classification.</title>
        <authorList>
            <person name="Goeker M."/>
        </authorList>
    </citation>
    <scope>NUCLEOTIDE SEQUENCE [LARGE SCALE GENOMIC DNA]</scope>
    <source>
        <strain evidence="2 5">DSM 28816</strain>
    </source>
</reference>
<organism evidence="3 4">
    <name type="scientific">Lachnotalea glycerini</name>
    <dbReference type="NCBI Taxonomy" id="1763509"/>
    <lineage>
        <taxon>Bacteria</taxon>
        <taxon>Bacillati</taxon>
        <taxon>Bacillota</taxon>
        <taxon>Clostridia</taxon>
        <taxon>Lachnospirales</taxon>
        <taxon>Lachnospiraceae</taxon>
        <taxon>Lachnotalea</taxon>
    </lineage>
</organism>
<gene>
    <name evidence="2" type="ORF">C8E03_101745</name>
    <name evidence="3" type="ORF">CG710_010475</name>
</gene>